<feature type="domain" description="ABC transmembrane type-1" evidence="8">
    <location>
        <begin position="81"/>
        <end position="270"/>
    </location>
</feature>
<name>A0A0S7B5M1_9CHLR</name>
<evidence type="ECO:0000256" key="3">
    <source>
        <dbReference type="ARBA" id="ARBA00022475"/>
    </source>
</evidence>
<keyword evidence="4 7" id="KW-0812">Transmembrane</keyword>
<dbReference type="Gene3D" id="1.10.3720.10">
    <property type="entry name" value="MetI-like"/>
    <property type="match status" value="1"/>
</dbReference>
<dbReference type="InterPro" id="IPR000515">
    <property type="entry name" value="MetI-like"/>
</dbReference>
<dbReference type="InterPro" id="IPR035906">
    <property type="entry name" value="MetI-like_sf"/>
</dbReference>
<evidence type="ECO:0000256" key="4">
    <source>
        <dbReference type="ARBA" id="ARBA00022692"/>
    </source>
</evidence>
<comment type="subcellular location">
    <subcellularLocation>
        <location evidence="1 7">Cell membrane</location>
        <topology evidence="1 7">Multi-pass membrane protein</topology>
    </subcellularLocation>
</comment>
<dbReference type="EMBL" id="DF967972">
    <property type="protein sequence ID" value="GAP12492.1"/>
    <property type="molecule type" value="Genomic_DNA"/>
</dbReference>
<dbReference type="Proteomes" id="UP000055060">
    <property type="component" value="Unassembled WGS sequence"/>
</dbReference>
<evidence type="ECO:0000313" key="10">
    <source>
        <dbReference type="Proteomes" id="UP000055060"/>
    </source>
</evidence>
<organism evidence="9">
    <name type="scientific">Longilinea arvoryzae</name>
    <dbReference type="NCBI Taxonomy" id="360412"/>
    <lineage>
        <taxon>Bacteria</taxon>
        <taxon>Bacillati</taxon>
        <taxon>Chloroflexota</taxon>
        <taxon>Anaerolineae</taxon>
        <taxon>Anaerolineales</taxon>
        <taxon>Anaerolineaceae</taxon>
        <taxon>Longilinea</taxon>
    </lineage>
</organism>
<proteinExistence type="inferred from homology"/>
<feature type="transmembrane region" description="Helical" evidence="7">
    <location>
        <begin position="191"/>
        <end position="216"/>
    </location>
</feature>
<dbReference type="RefSeq" id="WP_201785852.1">
    <property type="nucleotide sequence ID" value="NZ_DF967972.1"/>
</dbReference>
<dbReference type="PROSITE" id="PS50928">
    <property type="entry name" value="ABC_TM1"/>
    <property type="match status" value="1"/>
</dbReference>
<dbReference type="PANTHER" id="PTHR43744:SF12">
    <property type="entry name" value="ABC TRANSPORTER PERMEASE PROTEIN MG189-RELATED"/>
    <property type="match status" value="1"/>
</dbReference>
<keyword evidence="2 7" id="KW-0813">Transport</keyword>
<feature type="transmembrane region" description="Helical" evidence="7">
    <location>
        <begin position="249"/>
        <end position="270"/>
    </location>
</feature>
<dbReference type="SUPFAM" id="SSF161098">
    <property type="entry name" value="MetI-like"/>
    <property type="match status" value="1"/>
</dbReference>
<evidence type="ECO:0000256" key="2">
    <source>
        <dbReference type="ARBA" id="ARBA00022448"/>
    </source>
</evidence>
<keyword evidence="6 7" id="KW-0472">Membrane</keyword>
<evidence type="ECO:0000259" key="8">
    <source>
        <dbReference type="PROSITE" id="PS50928"/>
    </source>
</evidence>
<reference evidence="9" key="1">
    <citation type="submission" date="2015-07" db="EMBL/GenBank/DDBJ databases">
        <title>Draft Genome Sequences of Anaerolinea thermolimosa IMO-1, Bellilinea caldifistulae GOMI-1, Leptolinea tardivitalis YMTK-2, Levilinea saccharolytica KIBI-1,Longilinea arvoryzae KOME-1, Previously Described as Members of the Anaerolineaceae (Chloroflexi).</title>
        <authorList>
            <person name="Sekiguchi Y."/>
            <person name="Ohashi A."/>
            <person name="Matsuura N."/>
            <person name="Tourlousse M.D."/>
        </authorList>
    </citation>
    <scope>NUCLEOTIDE SEQUENCE [LARGE SCALE GENOMIC DNA]</scope>
    <source>
        <strain evidence="9">KOME-1</strain>
    </source>
</reference>
<keyword evidence="10" id="KW-1185">Reference proteome</keyword>
<dbReference type="CDD" id="cd06261">
    <property type="entry name" value="TM_PBP2"/>
    <property type="match status" value="1"/>
</dbReference>
<dbReference type="STRING" id="360412.LARV_00227"/>
<dbReference type="AlphaFoldDB" id="A0A0S7B5M1"/>
<comment type="similarity">
    <text evidence="7">Belongs to the binding-protein-dependent transport system permease family.</text>
</comment>
<gene>
    <name evidence="9" type="ORF">LARV_00227</name>
</gene>
<feature type="transmembrane region" description="Helical" evidence="7">
    <location>
        <begin position="86"/>
        <end position="109"/>
    </location>
</feature>
<dbReference type="GO" id="GO:0005886">
    <property type="term" value="C:plasma membrane"/>
    <property type="evidence" value="ECO:0007669"/>
    <property type="project" value="UniProtKB-SubCell"/>
</dbReference>
<keyword evidence="3" id="KW-1003">Cell membrane</keyword>
<dbReference type="Pfam" id="PF00528">
    <property type="entry name" value="BPD_transp_1"/>
    <property type="match status" value="1"/>
</dbReference>
<evidence type="ECO:0000256" key="1">
    <source>
        <dbReference type="ARBA" id="ARBA00004651"/>
    </source>
</evidence>
<evidence type="ECO:0000256" key="7">
    <source>
        <dbReference type="RuleBase" id="RU363032"/>
    </source>
</evidence>
<dbReference type="GO" id="GO:0055085">
    <property type="term" value="P:transmembrane transport"/>
    <property type="evidence" value="ECO:0007669"/>
    <property type="project" value="InterPro"/>
</dbReference>
<protein>
    <submittedName>
        <fullName evidence="9">Carbohydrate ABC transporter membrane protein 2, CUT1 family</fullName>
    </submittedName>
</protein>
<evidence type="ECO:0000313" key="9">
    <source>
        <dbReference type="EMBL" id="GAP12492.1"/>
    </source>
</evidence>
<feature type="transmembrane region" description="Helical" evidence="7">
    <location>
        <begin position="116"/>
        <end position="140"/>
    </location>
</feature>
<evidence type="ECO:0000256" key="6">
    <source>
        <dbReference type="ARBA" id="ARBA00023136"/>
    </source>
</evidence>
<dbReference type="PANTHER" id="PTHR43744">
    <property type="entry name" value="ABC TRANSPORTER PERMEASE PROTEIN MG189-RELATED-RELATED"/>
    <property type="match status" value="1"/>
</dbReference>
<accession>A0A0S7B5M1</accession>
<sequence>MNLFQKSDSEPVTPRRVRATLMLALILIPAAFVILVPYLWMFTTSLKARGTTGLPPYLFPAVFEFGNYVKAWQAAPFMRYYLNTTIVAVAIIAARVVFGGMAAYAFAFLRFPGRNLLFLLFLGTMMIPFQATIIPSYLIIRDLHWFNTYQALIVPRMVDAFSIFLLRQAFISIPRDYLDAARLDGCSHWQALWKVVVPLNRSSVVTMGLFAFLFAWNDYLWPLLVANAEAMRTIQLGLQVFAGRYQTEWTYMMAGTVTATLLPLILFLVAQRSFISGLTRSGLKG</sequence>
<keyword evidence="5 7" id="KW-1133">Transmembrane helix</keyword>
<feature type="transmembrane region" description="Helical" evidence="7">
    <location>
        <begin position="21"/>
        <end position="40"/>
    </location>
</feature>
<feature type="transmembrane region" description="Helical" evidence="7">
    <location>
        <begin position="152"/>
        <end position="170"/>
    </location>
</feature>
<evidence type="ECO:0000256" key="5">
    <source>
        <dbReference type="ARBA" id="ARBA00022989"/>
    </source>
</evidence>